<comment type="similarity">
    <text evidence="1">Belongs to the CLV3/ESR signal peptide family.</text>
</comment>
<feature type="region of interest" description="Disordered" evidence="5">
    <location>
        <begin position="63"/>
        <end position="86"/>
    </location>
</feature>
<keyword evidence="4" id="KW-0379">Hydroxylation</keyword>
<sequence length="86" mass="9440">MKKLPLSLSAAIFLFLVALPKIQSSNLPSKQTSPTIHHYKFAHLQRKHQSPMLPPPLLPLSMSGGTDPRFGVDKRLVPGGPNPLHN</sequence>
<evidence type="ECO:0000256" key="6">
    <source>
        <dbReference type="SAM" id="SignalP"/>
    </source>
</evidence>
<name>A0A7J0GA98_9ERIC</name>
<evidence type="ECO:0000313" key="8">
    <source>
        <dbReference type="Proteomes" id="UP000585474"/>
    </source>
</evidence>
<dbReference type="PANTHER" id="PTHR34359:SF5">
    <property type="entry name" value="CLAVATA3_ESR (CLE)-RELATED PROTEIN 9"/>
    <property type="match status" value="1"/>
</dbReference>
<dbReference type="AlphaFoldDB" id="A0A7J0GA98"/>
<evidence type="ECO:0000256" key="1">
    <source>
        <dbReference type="ARBA" id="ARBA00005416"/>
    </source>
</evidence>
<evidence type="ECO:0000256" key="4">
    <source>
        <dbReference type="ARBA" id="ARBA00023278"/>
    </source>
</evidence>
<dbReference type="OrthoDB" id="753861at2759"/>
<proteinExistence type="inferred from homology"/>
<organism evidence="7 8">
    <name type="scientific">Actinidia rufa</name>
    <dbReference type="NCBI Taxonomy" id="165716"/>
    <lineage>
        <taxon>Eukaryota</taxon>
        <taxon>Viridiplantae</taxon>
        <taxon>Streptophyta</taxon>
        <taxon>Embryophyta</taxon>
        <taxon>Tracheophyta</taxon>
        <taxon>Spermatophyta</taxon>
        <taxon>Magnoliopsida</taxon>
        <taxon>eudicotyledons</taxon>
        <taxon>Gunneridae</taxon>
        <taxon>Pentapetalae</taxon>
        <taxon>asterids</taxon>
        <taxon>Ericales</taxon>
        <taxon>Actinidiaceae</taxon>
        <taxon>Actinidia</taxon>
    </lineage>
</organism>
<evidence type="ECO:0000313" key="7">
    <source>
        <dbReference type="EMBL" id="GFZ07710.1"/>
    </source>
</evidence>
<comment type="caution">
    <text evidence="7">The sequence shown here is derived from an EMBL/GenBank/DDBJ whole genome shotgun (WGS) entry which is preliminary data.</text>
</comment>
<dbReference type="InterPro" id="IPR039618">
    <property type="entry name" value="CLE9-13"/>
</dbReference>
<dbReference type="GO" id="GO:0030154">
    <property type="term" value="P:cell differentiation"/>
    <property type="evidence" value="ECO:0007669"/>
    <property type="project" value="UniProtKB-KW"/>
</dbReference>
<evidence type="ECO:0000256" key="5">
    <source>
        <dbReference type="SAM" id="MobiDB-lite"/>
    </source>
</evidence>
<keyword evidence="2" id="KW-0217">Developmental protein</keyword>
<accession>A0A7J0GA98</accession>
<dbReference type="PANTHER" id="PTHR34359">
    <property type="entry name" value="CLAVATA3/ESR (CLE)-RELATED PROTEIN 10"/>
    <property type="match status" value="1"/>
</dbReference>
<dbReference type="EMBL" id="BJWL01000019">
    <property type="protein sequence ID" value="GFZ07710.1"/>
    <property type="molecule type" value="Genomic_DNA"/>
</dbReference>
<feature type="signal peptide" evidence="6">
    <location>
        <begin position="1"/>
        <end position="24"/>
    </location>
</feature>
<protein>
    <submittedName>
        <fullName evidence="7">Uncharacterized protein</fullName>
    </submittedName>
</protein>
<dbReference type="Proteomes" id="UP000585474">
    <property type="component" value="Unassembled WGS sequence"/>
</dbReference>
<reference evidence="7 8" key="1">
    <citation type="submission" date="2019-07" db="EMBL/GenBank/DDBJ databases">
        <title>De Novo Assembly of kiwifruit Actinidia rufa.</title>
        <authorList>
            <person name="Sugita-Konishi S."/>
            <person name="Sato K."/>
            <person name="Mori E."/>
            <person name="Abe Y."/>
            <person name="Kisaki G."/>
            <person name="Hamano K."/>
            <person name="Suezawa K."/>
            <person name="Otani M."/>
            <person name="Fukuda T."/>
            <person name="Manabe T."/>
            <person name="Gomi K."/>
            <person name="Tabuchi M."/>
            <person name="Akimitsu K."/>
            <person name="Kataoka I."/>
        </authorList>
    </citation>
    <scope>NUCLEOTIDE SEQUENCE [LARGE SCALE GENOMIC DNA]</scope>
    <source>
        <strain evidence="8">cv. Fuchu</strain>
    </source>
</reference>
<gene>
    <name evidence="7" type="ORF">Acr_19g0006470</name>
</gene>
<evidence type="ECO:0000256" key="3">
    <source>
        <dbReference type="ARBA" id="ARBA00022782"/>
    </source>
</evidence>
<keyword evidence="3" id="KW-0221">Differentiation</keyword>
<keyword evidence="6" id="KW-0732">Signal</keyword>
<feature type="chain" id="PRO_5029525377" evidence="6">
    <location>
        <begin position="25"/>
        <end position="86"/>
    </location>
</feature>
<evidence type="ECO:0000256" key="2">
    <source>
        <dbReference type="ARBA" id="ARBA00022473"/>
    </source>
</evidence>
<keyword evidence="8" id="KW-1185">Reference proteome</keyword>